<feature type="compositionally biased region" description="Basic and acidic residues" evidence="1">
    <location>
        <begin position="31"/>
        <end position="40"/>
    </location>
</feature>
<gene>
    <name evidence="2" type="ORF">CALCODRAFT_163708</name>
</gene>
<accession>A0A165CJJ1</accession>
<sequence>MLCGRARASWETEWAVSQASASCQGGEGEEGGEKTEEGKGRSVGVEGGRGGWKRWMDADGKARKRGDPPLLPRPAAPPSLAHPLGPAPVIALLQVGVCALRSALCPGAVGSHTYAHSALDLTAPAFSPSGPPREHRASRRDRVSPLRLHKTATLLGTPLPPAPASPPATAYSRSSPAPLLNDYLTPSSPSPSSTPTPTPSTPSNPPDQ</sequence>
<feature type="compositionally biased region" description="Basic and acidic residues" evidence="1">
    <location>
        <begin position="54"/>
        <end position="67"/>
    </location>
</feature>
<evidence type="ECO:0000256" key="1">
    <source>
        <dbReference type="SAM" id="MobiDB-lite"/>
    </source>
</evidence>
<evidence type="ECO:0000313" key="3">
    <source>
        <dbReference type="Proteomes" id="UP000076842"/>
    </source>
</evidence>
<protein>
    <submittedName>
        <fullName evidence="2">Uncharacterized protein</fullName>
    </submittedName>
</protein>
<dbReference type="InParanoid" id="A0A165CJJ1"/>
<feature type="compositionally biased region" description="Low complexity" evidence="1">
    <location>
        <begin position="167"/>
        <end position="178"/>
    </location>
</feature>
<dbReference type="Proteomes" id="UP000076842">
    <property type="component" value="Unassembled WGS sequence"/>
</dbReference>
<feature type="region of interest" description="Disordered" evidence="1">
    <location>
        <begin position="125"/>
        <end position="208"/>
    </location>
</feature>
<reference evidence="2 3" key="1">
    <citation type="journal article" date="2016" name="Mol. Biol. Evol.">
        <title>Comparative Genomics of Early-Diverging Mushroom-Forming Fungi Provides Insights into the Origins of Lignocellulose Decay Capabilities.</title>
        <authorList>
            <person name="Nagy L.G."/>
            <person name="Riley R."/>
            <person name="Tritt A."/>
            <person name="Adam C."/>
            <person name="Daum C."/>
            <person name="Floudas D."/>
            <person name="Sun H."/>
            <person name="Yadav J.S."/>
            <person name="Pangilinan J."/>
            <person name="Larsson K.H."/>
            <person name="Matsuura K."/>
            <person name="Barry K."/>
            <person name="Labutti K."/>
            <person name="Kuo R."/>
            <person name="Ohm R.A."/>
            <person name="Bhattacharya S.S."/>
            <person name="Shirouzu T."/>
            <person name="Yoshinaga Y."/>
            <person name="Martin F.M."/>
            <person name="Grigoriev I.V."/>
            <person name="Hibbett D.S."/>
        </authorList>
    </citation>
    <scope>NUCLEOTIDE SEQUENCE [LARGE SCALE GENOMIC DNA]</scope>
    <source>
        <strain evidence="2 3">HHB12733</strain>
    </source>
</reference>
<organism evidence="2 3">
    <name type="scientific">Calocera cornea HHB12733</name>
    <dbReference type="NCBI Taxonomy" id="1353952"/>
    <lineage>
        <taxon>Eukaryota</taxon>
        <taxon>Fungi</taxon>
        <taxon>Dikarya</taxon>
        <taxon>Basidiomycota</taxon>
        <taxon>Agaricomycotina</taxon>
        <taxon>Dacrymycetes</taxon>
        <taxon>Dacrymycetales</taxon>
        <taxon>Dacrymycetaceae</taxon>
        <taxon>Calocera</taxon>
    </lineage>
</organism>
<evidence type="ECO:0000313" key="2">
    <source>
        <dbReference type="EMBL" id="KZT50908.1"/>
    </source>
</evidence>
<feature type="region of interest" description="Disordered" evidence="1">
    <location>
        <begin position="16"/>
        <end position="79"/>
    </location>
</feature>
<name>A0A165CJJ1_9BASI</name>
<feature type="compositionally biased region" description="Pro residues" evidence="1">
    <location>
        <begin position="188"/>
        <end position="208"/>
    </location>
</feature>
<keyword evidence="3" id="KW-1185">Reference proteome</keyword>
<dbReference type="EMBL" id="KV424137">
    <property type="protein sequence ID" value="KZT50908.1"/>
    <property type="molecule type" value="Genomic_DNA"/>
</dbReference>
<proteinExistence type="predicted"/>
<dbReference type="AlphaFoldDB" id="A0A165CJJ1"/>
<feature type="compositionally biased region" description="Basic and acidic residues" evidence="1">
    <location>
        <begin position="132"/>
        <end position="144"/>
    </location>
</feature>